<evidence type="ECO:0000313" key="3">
    <source>
        <dbReference type="Proteomes" id="UP000192578"/>
    </source>
</evidence>
<evidence type="ECO:0000313" key="2">
    <source>
        <dbReference type="EMBL" id="OWA53133.1"/>
    </source>
</evidence>
<feature type="signal peptide" evidence="1">
    <location>
        <begin position="1"/>
        <end position="20"/>
    </location>
</feature>
<proteinExistence type="predicted"/>
<keyword evidence="1" id="KW-0732">Signal</keyword>
<gene>
    <name evidence="2" type="ORF">BV898_17566</name>
</gene>
<dbReference type="EMBL" id="MTYJ01000304">
    <property type="protein sequence ID" value="OWA53133.1"/>
    <property type="molecule type" value="Genomic_DNA"/>
</dbReference>
<name>A0A9X6RM69_HYPEX</name>
<feature type="chain" id="PRO_5040983196" description="Carboxypeptidase regulatory-like domain-containing protein" evidence="1">
    <location>
        <begin position="21"/>
        <end position="381"/>
    </location>
</feature>
<dbReference type="InterPro" id="IPR008969">
    <property type="entry name" value="CarboxyPept-like_regulatory"/>
</dbReference>
<reference evidence="3" key="1">
    <citation type="submission" date="2017-01" db="EMBL/GenBank/DDBJ databases">
        <title>Comparative genomics of anhydrobiosis in the tardigrade Hypsibius dujardini.</title>
        <authorList>
            <person name="Yoshida Y."/>
            <person name="Koutsovoulos G."/>
            <person name="Laetsch D."/>
            <person name="Stevens L."/>
            <person name="Kumar S."/>
            <person name="Horikawa D."/>
            <person name="Ishino K."/>
            <person name="Komine S."/>
            <person name="Tomita M."/>
            <person name="Blaxter M."/>
            <person name="Arakawa K."/>
        </authorList>
    </citation>
    <scope>NUCLEOTIDE SEQUENCE [LARGE SCALE GENOMIC DNA]</scope>
    <source>
        <strain evidence="3">Z151</strain>
    </source>
</reference>
<sequence>MYTGIPFAVVIALAGFAVRGAELQLGSIAGAVKDAVSSSSLGDVEVRLRLWPSSQRNKSIKATKIFLGASRMKTLDDWVYAYTMADSRGSYSIRVPLIEASATYNVEFSAPNYNLTTISNVRVGVNDVTIVEELNYIDRRVLGPGIVSGLVRNAQTGNPEGGVLCQVRKGSGIPIGQVVREFTSARDGTWSASLETGNYAAECSKLGFATITRSGILAIGLQTIINQHIVITPLPRIGETRIILRWSANPRDLDSHLTGPIPGSGRFHVFVNSRGSNTSSPYALLDVDTASGYGPETLTITRQAIGLYRFSVLDNTNRGEQHSEWLSNSGATVTLIHAGVTRVFSVPQRRVGTLWTVFELDGRKIIPINSMINHCDSATVP</sequence>
<keyword evidence="3" id="KW-1185">Reference proteome</keyword>
<dbReference type="OrthoDB" id="5946879at2759"/>
<dbReference type="AlphaFoldDB" id="A0A9X6RM69"/>
<accession>A0A9X6RM69</accession>
<organism evidence="2 3">
    <name type="scientific">Hypsibius exemplaris</name>
    <name type="common">Freshwater tardigrade</name>
    <dbReference type="NCBI Taxonomy" id="2072580"/>
    <lineage>
        <taxon>Eukaryota</taxon>
        <taxon>Metazoa</taxon>
        <taxon>Ecdysozoa</taxon>
        <taxon>Tardigrada</taxon>
        <taxon>Eutardigrada</taxon>
        <taxon>Parachela</taxon>
        <taxon>Hypsibioidea</taxon>
        <taxon>Hypsibiidae</taxon>
        <taxon>Hypsibius</taxon>
    </lineage>
</organism>
<dbReference type="SUPFAM" id="SSF49464">
    <property type="entry name" value="Carboxypeptidase regulatory domain-like"/>
    <property type="match status" value="1"/>
</dbReference>
<protein>
    <recommendedName>
        <fullName evidence="4">Carboxypeptidase regulatory-like domain-containing protein</fullName>
    </recommendedName>
</protein>
<dbReference type="Proteomes" id="UP000192578">
    <property type="component" value="Unassembled WGS sequence"/>
</dbReference>
<evidence type="ECO:0008006" key="4">
    <source>
        <dbReference type="Google" id="ProtNLM"/>
    </source>
</evidence>
<evidence type="ECO:0000256" key="1">
    <source>
        <dbReference type="SAM" id="SignalP"/>
    </source>
</evidence>
<dbReference type="Gene3D" id="2.60.40.1120">
    <property type="entry name" value="Carboxypeptidase-like, regulatory domain"/>
    <property type="match status" value="1"/>
</dbReference>
<comment type="caution">
    <text evidence="2">The sequence shown here is derived from an EMBL/GenBank/DDBJ whole genome shotgun (WGS) entry which is preliminary data.</text>
</comment>